<dbReference type="Gene3D" id="1.10.3730.20">
    <property type="match status" value="1"/>
</dbReference>
<reference evidence="5 6" key="1">
    <citation type="journal article" date="2011" name="J. Bacteriol.">
        <title>Complete genome sequence of the industrial strain Bacillus megaterium WSH-002.</title>
        <authorList>
            <person name="Liu L."/>
            <person name="Li Y."/>
            <person name="Zhang J."/>
            <person name="Zou W."/>
            <person name="Zhou Z."/>
            <person name="Liu J."/>
            <person name="Li X."/>
            <person name="Wang L."/>
            <person name="Chen J."/>
        </authorList>
    </citation>
    <scope>NUCLEOTIDE SEQUENCE [LARGE SCALE GENOMIC DNA]</scope>
    <source>
        <strain evidence="5 6">WSH-002</strain>
    </source>
</reference>
<feature type="transmembrane region" description="Helical" evidence="3">
    <location>
        <begin position="26"/>
        <end position="46"/>
    </location>
</feature>
<evidence type="ECO:0000256" key="3">
    <source>
        <dbReference type="SAM" id="Phobius"/>
    </source>
</evidence>
<feature type="transmembrane region" description="Helical" evidence="3">
    <location>
        <begin position="84"/>
        <end position="104"/>
    </location>
</feature>
<dbReference type="EMBL" id="CP003017">
    <property type="protein sequence ID" value="AEN91599.1"/>
    <property type="molecule type" value="Genomic_DNA"/>
</dbReference>
<dbReference type="InterPro" id="IPR037185">
    <property type="entry name" value="EmrE-like"/>
</dbReference>
<dbReference type="AlphaFoldDB" id="A0A8D4BSL1"/>
<evidence type="ECO:0000259" key="4">
    <source>
        <dbReference type="Pfam" id="PF00892"/>
    </source>
</evidence>
<dbReference type="InterPro" id="IPR000620">
    <property type="entry name" value="EamA_dom"/>
</dbReference>
<dbReference type="Pfam" id="PF00892">
    <property type="entry name" value="EamA"/>
    <property type="match status" value="1"/>
</dbReference>
<gene>
    <name evidence="5" type="primary">rarD</name>
    <name evidence="5" type="ORF">BMWSH_4721</name>
</gene>
<dbReference type="KEGG" id="bmh:BMWSH_4721"/>
<feature type="domain" description="EamA" evidence="4">
    <location>
        <begin position="7"/>
        <end position="99"/>
    </location>
</feature>
<comment type="similarity">
    <text evidence="2">Belongs to the EamA transporter family.</text>
</comment>
<name>A0A8D4BSL1_PRIMW</name>
<evidence type="ECO:0000256" key="2">
    <source>
        <dbReference type="ARBA" id="ARBA00007362"/>
    </source>
</evidence>
<dbReference type="GO" id="GO:0016020">
    <property type="term" value="C:membrane"/>
    <property type="evidence" value="ECO:0007669"/>
    <property type="project" value="InterPro"/>
</dbReference>
<dbReference type="Proteomes" id="UP000001283">
    <property type="component" value="Chromosome"/>
</dbReference>
<sequence length="121" mass="13322">MVISPIALAYIGYLTFQSHLQFFDSFSTSLLLMGSGMVTALPLLLFTKSAKKVSLSMLGILQYISPTLSLLAGVVLYHESLTKAHVIAFSFIWLALIIYTFASITKRGNASKKQIKNEMKA</sequence>
<keyword evidence="3" id="KW-1133">Transmembrane helix</keyword>
<organism evidence="5 6">
    <name type="scientific">Priestia megaterium (strain WSH-002)</name>
    <name type="common">Bacillus megaterium</name>
    <dbReference type="NCBI Taxonomy" id="1006007"/>
    <lineage>
        <taxon>Bacteria</taxon>
        <taxon>Bacillati</taxon>
        <taxon>Bacillota</taxon>
        <taxon>Bacilli</taxon>
        <taxon>Bacillales</taxon>
        <taxon>Bacillaceae</taxon>
        <taxon>Priestia</taxon>
    </lineage>
</organism>
<dbReference type="SUPFAM" id="SSF103481">
    <property type="entry name" value="Multidrug resistance efflux transporter EmrE"/>
    <property type="match status" value="1"/>
</dbReference>
<proteinExistence type="inferred from homology"/>
<evidence type="ECO:0000313" key="5">
    <source>
        <dbReference type="EMBL" id="AEN91599.1"/>
    </source>
</evidence>
<keyword evidence="3" id="KW-0812">Transmembrane</keyword>
<feature type="transmembrane region" description="Helical" evidence="3">
    <location>
        <begin position="58"/>
        <end position="78"/>
    </location>
</feature>
<accession>A0A8D4BSL1</accession>
<evidence type="ECO:0000313" key="6">
    <source>
        <dbReference type="Proteomes" id="UP000001283"/>
    </source>
</evidence>
<evidence type="ECO:0000256" key="1">
    <source>
        <dbReference type="ARBA" id="ARBA00004127"/>
    </source>
</evidence>
<protein>
    <submittedName>
        <fullName evidence="5">Chloramphenicol-sensitive RarD protein</fullName>
    </submittedName>
</protein>
<keyword evidence="3" id="KW-0472">Membrane</keyword>
<comment type="subcellular location">
    <subcellularLocation>
        <location evidence="1">Endomembrane system</location>
        <topology evidence="1">Multi-pass membrane protein</topology>
    </subcellularLocation>
</comment>